<protein>
    <submittedName>
        <fullName evidence="3">NUDIX hydrolase</fullName>
        <ecNumber evidence="3">3.6.-.-</ecNumber>
    </submittedName>
</protein>
<name>A0ABZ0RZS3_9BACI</name>
<dbReference type="Gene3D" id="3.90.79.10">
    <property type="entry name" value="Nucleoside Triphosphate Pyrophosphohydrolase"/>
    <property type="match status" value="1"/>
</dbReference>
<comment type="similarity">
    <text evidence="1">Belongs to the Nudix hydrolase family.</text>
</comment>
<dbReference type="PANTHER" id="PTHR43736">
    <property type="entry name" value="ADP-RIBOSE PYROPHOSPHATASE"/>
    <property type="match status" value="1"/>
</dbReference>
<gene>
    <name evidence="3" type="ORF">R6U77_08920</name>
</gene>
<keyword evidence="4" id="KW-1185">Reference proteome</keyword>
<sequence length="150" mass="17422">MIRYAVGAVIFQQSELLLINKVKISATKEMLTQGEWDFPKGGVEKSDTSFEAALLRELFEETGSTQYKIIKQLDEKITFPFNQEFINQTGYTKQETTMFLVEYTGNRTDLLPQDKEIAAIEFFSFEQTLVKLTHQDTKNYLKKMLENKDL</sequence>
<dbReference type="EC" id="3.6.-.-" evidence="3"/>
<reference evidence="3 4" key="1">
    <citation type="submission" date="2023-09" db="EMBL/GenBank/DDBJ databases">
        <authorList>
            <person name="Page C.A."/>
            <person name="Perez-Diaz I.M."/>
        </authorList>
    </citation>
    <scope>NUCLEOTIDE SEQUENCE [LARGE SCALE GENOMIC DNA]</scope>
    <source>
        <strain evidence="3 4">Ll15</strain>
    </source>
</reference>
<dbReference type="InterPro" id="IPR000086">
    <property type="entry name" value="NUDIX_hydrolase_dom"/>
</dbReference>
<evidence type="ECO:0000256" key="1">
    <source>
        <dbReference type="ARBA" id="ARBA00005582"/>
    </source>
</evidence>
<keyword evidence="3" id="KW-0378">Hydrolase</keyword>
<dbReference type="InterPro" id="IPR015797">
    <property type="entry name" value="NUDIX_hydrolase-like_dom_sf"/>
</dbReference>
<accession>A0ABZ0RZS3</accession>
<dbReference type="Pfam" id="PF00293">
    <property type="entry name" value="NUDIX"/>
    <property type="match status" value="1"/>
</dbReference>
<feature type="domain" description="Nudix hydrolase" evidence="2">
    <location>
        <begin position="1"/>
        <end position="145"/>
    </location>
</feature>
<dbReference type="Proteomes" id="UP001322664">
    <property type="component" value="Chromosome"/>
</dbReference>
<evidence type="ECO:0000313" key="4">
    <source>
        <dbReference type="Proteomes" id="UP001322664"/>
    </source>
</evidence>
<proteinExistence type="inferred from homology"/>
<dbReference type="PROSITE" id="PS51462">
    <property type="entry name" value="NUDIX"/>
    <property type="match status" value="1"/>
</dbReference>
<evidence type="ECO:0000259" key="2">
    <source>
        <dbReference type="PROSITE" id="PS51462"/>
    </source>
</evidence>
<dbReference type="RefSeq" id="WP_319838209.1">
    <property type="nucleotide sequence ID" value="NZ_CP137624.1"/>
</dbReference>
<dbReference type="PANTHER" id="PTHR43736:SF1">
    <property type="entry name" value="DIHYDRONEOPTERIN TRIPHOSPHATE DIPHOSPHATASE"/>
    <property type="match status" value="1"/>
</dbReference>
<dbReference type="GO" id="GO:0016787">
    <property type="term" value="F:hydrolase activity"/>
    <property type="evidence" value="ECO:0007669"/>
    <property type="project" value="UniProtKB-KW"/>
</dbReference>
<dbReference type="SUPFAM" id="SSF55811">
    <property type="entry name" value="Nudix"/>
    <property type="match status" value="1"/>
</dbReference>
<organism evidence="3 4">
    <name type="scientific">Lysinibacillus louembei</name>
    <dbReference type="NCBI Taxonomy" id="1470088"/>
    <lineage>
        <taxon>Bacteria</taxon>
        <taxon>Bacillati</taxon>
        <taxon>Bacillota</taxon>
        <taxon>Bacilli</taxon>
        <taxon>Bacillales</taxon>
        <taxon>Bacillaceae</taxon>
        <taxon>Lysinibacillus</taxon>
    </lineage>
</organism>
<dbReference type="EMBL" id="CP137624">
    <property type="protein sequence ID" value="WPK13764.1"/>
    <property type="molecule type" value="Genomic_DNA"/>
</dbReference>
<evidence type="ECO:0000313" key="3">
    <source>
        <dbReference type="EMBL" id="WPK13764.1"/>
    </source>
</evidence>